<dbReference type="EMBL" id="CR382136">
    <property type="protein sequence ID" value="CAG87129.2"/>
    <property type="molecule type" value="Genomic_DNA"/>
</dbReference>
<dbReference type="STRING" id="284592.Q6BS52"/>
<dbReference type="InterPro" id="IPR050675">
    <property type="entry name" value="OAF3"/>
</dbReference>
<dbReference type="PANTHER" id="PTHR31069:SF12">
    <property type="entry name" value="TRANSCRIPTION FACTOR DOMAIN-CONTAINING PROTEIN"/>
    <property type="match status" value="1"/>
</dbReference>
<dbReference type="InterPro" id="IPR036864">
    <property type="entry name" value="Zn2-C6_fun-type_DNA-bd_sf"/>
</dbReference>
<dbReference type="GO" id="GO:0000981">
    <property type="term" value="F:DNA-binding transcription factor activity, RNA polymerase II-specific"/>
    <property type="evidence" value="ECO:0007669"/>
    <property type="project" value="InterPro"/>
</dbReference>
<dbReference type="GO" id="GO:0045944">
    <property type="term" value="P:positive regulation of transcription by RNA polymerase II"/>
    <property type="evidence" value="ECO:0007669"/>
    <property type="project" value="TreeGrafter"/>
</dbReference>
<accession>Q6BS52</accession>
<dbReference type="GO" id="GO:0000978">
    <property type="term" value="F:RNA polymerase II cis-regulatory region sequence-specific DNA binding"/>
    <property type="evidence" value="ECO:0007669"/>
    <property type="project" value="TreeGrafter"/>
</dbReference>
<evidence type="ECO:0000256" key="6">
    <source>
        <dbReference type="SAM" id="Coils"/>
    </source>
</evidence>
<dbReference type="Pfam" id="PF04082">
    <property type="entry name" value="Fungal_trans"/>
    <property type="match status" value="1"/>
</dbReference>
<dbReference type="GO" id="GO:0006351">
    <property type="term" value="P:DNA-templated transcription"/>
    <property type="evidence" value="ECO:0007669"/>
    <property type="project" value="InterPro"/>
</dbReference>
<dbReference type="InParanoid" id="Q6BS52"/>
<keyword evidence="3" id="KW-0238">DNA-binding</keyword>
<evidence type="ECO:0000256" key="5">
    <source>
        <dbReference type="ARBA" id="ARBA00023242"/>
    </source>
</evidence>
<dbReference type="CDD" id="cd12148">
    <property type="entry name" value="fungal_TF_MHR"/>
    <property type="match status" value="1"/>
</dbReference>
<evidence type="ECO:0000313" key="9">
    <source>
        <dbReference type="Proteomes" id="UP000000599"/>
    </source>
</evidence>
<dbReference type="GO" id="GO:0008270">
    <property type="term" value="F:zinc ion binding"/>
    <property type="evidence" value="ECO:0007669"/>
    <property type="project" value="InterPro"/>
</dbReference>
<dbReference type="HOGENOM" id="CLU_005934_0_0_1"/>
<evidence type="ECO:0000256" key="4">
    <source>
        <dbReference type="ARBA" id="ARBA00023163"/>
    </source>
</evidence>
<reference evidence="8 9" key="1">
    <citation type="journal article" date="2004" name="Nature">
        <title>Genome evolution in yeasts.</title>
        <authorList>
            <consortium name="Genolevures"/>
            <person name="Dujon B."/>
            <person name="Sherman D."/>
            <person name="Fischer G."/>
            <person name="Durrens P."/>
            <person name="Casaregola S."/>
            <person name="Lafontaine I."/>
            <person name="de Montigny J."/>
            <person name="Marck C."/>
            <person name="Neuveglise C."/>
            <person name="Talla E."/>
            <person name="Goffard N."/>
            <person name="Frangeul L."/>
            <person name="Aigle M."/>
            <person name="Anthouard V."/>
            <person name="Babour A."/>
            <person name="Barbe V."/>
            <person name="Barnay S."/>
            <person name="Blanchin S."/>
            <person name="Beckerich J.M."/>
            <person name="Beyne E."/>
            <person name="Bleykasten C."/>
            <person name="Boisrame A."/>
            <person name="Boyer J."/>
            <person name="Cattolico L."/>
            <person name="Confanioleri F."/>
            <person name="de Daruvar A."/>
            <person name="Despons L."/>
            <person name="Fabre E."/>
            <person name="Fairhead C."/>
            <person name="Ferry-Dumazet H."/>
            <person name="Groppi A."/>
            <person name="Hantraye F."/>
            <person name="Hennequin C."/>
            <person name="Jauniaux N."/>
            <person name="Joyet P."/>
            <person name="Kachouri R."/>
            <person name="Kerrest A."/>
            <person name="Koszul R."/>
            <person name="Lemaire M."/>
            <person name="Lesur I."/>
            <person name="Ma L."/>
            <person name="Muller H."/>
            <person name="Nicaud J.M."/>
            <person name="Nikolski M."/>
            <person name="Oztas S."/>
            <person name="Ozier-Kalogeropoulos O."/>
            <person name="Pellenz S."/>
            <person name="Potier S."/>
            <person name="Richard G.F."/>
            <person name="Straub M.L."/>
            <person name="Suleau A."/>
            <person name="Swennene D."/>
            <person name="Tekaia F."/>
            <person name="Wesolowski-Louvel M."/>
            <person name="Westhof E."/>
            <person name="Wirth B."/>
            <person name="Zeniou-Meyer M."/>
            <person name="Zivanovic I."/>
            <person name="Bolotin-Fukuhara M."/>
            <person name="Thierry A."/>
            <person name="Bouchier C."/>
            <person name="Caudron B."/>
            <person name="Scarpelli C."/>
            <person name="Gaillardin C."/>
            <person name="Weissenbach J."/>
            <person name="Wincker P."/>
            <person name="Souciet J.L."/>
        </authorList>
    </citation>
    <scope>NUCLEOTIDE SEQUENCE [LARGE SCALE GENOMIC DNA]</scope>
    <source>
        <strain evidence="9">ATCC 36239 / CBS 767 / BCRC 21394 / JCM 1990 / NBRC 0083 / IGC 2968</strain>
    </source>
</reference>
<dbReference type="PANTHER" id="PTHR31069">
    <property type="entry name" value="OLEATE-ACTIVATED TRANSCRIPTION FACTOR 1-RELATED"/>
    <property type="match status" value="1"/>
</dbReference>
<gene>
    <name evidence="8" type="ordered locus">DEHA2D11528g</name>
</gene>
<dbReference type="PROSITE" id="PS00463">
    <property type="entry name" value="ZN2_CY6_FUNGAL_1"/>
    <property type="match status" value="1"/>
</dbReference>
<feature type="domain" description="Zn(2)-C6 fungal-type" evidence="7">
    <location>
        <begin position="15"/>
        <end position="46"/>
    </location>
</feature>
<dbReference type="Gene3D" id="4.10.240.10">
    <property type="entry name" value="Zn(2)-C6 fungal-type DNA-binding domain"/>
    <property type="match status" value="1"/>
</dbReference>
<keyword evidence="2" id="KW-0805">Transcription regulation</keyword>
<evidence type="ECO:0000256" key="1">
    <source>
        <dbReference type="ARBA" id="ARBA00022723"/>
    </source>
</evidence>
<evidence type="ECO:0000313" key="8">
    <source>
        <dbReference type="EMBL" id="CAG87129.2"/>
    </source>
</evidence>
<name>Q6BS52_DEBHA</name>
<keyword evidence="6" id="KW-0175">Coiled coil</keyword>
<feature type="coiled-coil region" evidence="6">
    <location>
        <begin position="76"/>
        <end position="103"/>
    </location>
</feature>
<dbReference type="KEGG" id="dha:DEHA2D11528g"/>
<organism evidence="8 9">
    <name type="scientific">Debaryomyces hansenii (strain ATCC 36239 / CBS 767 / BCRC 21394 / JCM 1990 / NBRC 0083 / IGC 2968)</name>
    <name type="common">Yeast</name>
    <name type="synonym">Torulaspora hansenii</name>
    <dbReference type="NCBI Taxonomy" id="284592"/>
    <lineage>
        <taxon>Eukaryota</taxon>
        <taxon>Fungi</taxon>
        <taxon>Dikarya</taxon>
        <taxon>Ascomycota</taxon>
        <taxon>Saccharomycotina</taxon>
        <taxon>Pichiomycetes</taxon>
        <taxon>Debaryomycetaceae</taxon>
        <taxon>Debaryomyces</taxon>
    </lineage>
</organism>
<dbReference type="Pfam" id="PF00172">
    <property type="entry name" value="Zn_clus"/>
    <property type="match status" value="1"/>
</dbReference>
<dbReference type="VEuPathDB" id="FungiDB:DEHA2D11528g"/>
<dbReference type="GO" id="GO:0005634">
    <property type="term" value="C:nucleus"/>
    <property type="evidence" value="ECO:0007669"/>
    <property type="project" value="TreeGrafter"/>
</dbReference>
<proteinExistence type="predicted"/>
<dbReference type="OrthoDB" id="4026483at2759"/>
<dbReference type="GeneID" id="2901360"/>
<dbReference type="SUPFAM" id="SSF57701">
    <property type="entry name" value="Zn2/Cys6 DNA-binding domain"/>
    <property type="match status" value="1"/>
</dbReference>
<dbReference type="PROSITE" id="PS50048">
    <property type="entry name" value="ZN2_CY6_FUNGAL_2"/>
    <property type="match status" value="1"/>
</dbReference>
<dbReference type="RefSeq" id="XP_458968.2">
    <property type="nucleotide sequence ID" value="XM_458968.1"/>
</dbReference>
<dbReference type="InterPro" id="IPR001138">
    <property type="entry name" value="Zn2Cys6_DnaBD"/>
</dbReference>
<keyword evidence="1" id="KW-0479">Metal-binding</keyword>
<evidence type="ECO:0000259" key="7">
    <source>
        <dbReference type="PROSITE" id="PS50048"/>
    </source>
</evidence>
<keyword evidence="4" id="KW-0804">Transcription</keyword>
<keyword evidence="9" id="KW-1185">Reference proteome</keyword>
<protein>
    <submittedName>
        <fullName evidence="8">DEHA2D11528p</fullName>
    </submittedName>
</protein>
<dbReference type="eggNOG" id="ENOG502T2PU">
    <property type="taxonomic scope" value="Eukaryota"/>
</dbReference>
<keyword evidence="5" id="KW-0539">Nucleus</keyword>
<evidence type="ECO:0000256" key="3">
    <source>
        <dbReference type="ARBA" id="ARBA00023125"/>
    </source>
</evidence>
<dbReference type="FunCoup" id="Q6BS52">
    <property type="interactions" value="558"/>
</dbReference>
<evidence type="ECO:0000256" key="2">
    <source>
        <dbReference type="ARBA" id="ARBA00023015"/>
    </source>
</evidence>
<dbReference type="InterPro" id="IPR007219">
    <property type="entry name" value="XnlR_reg_dom"/>
</dbReference>
<dbReference type="Proteomes" id="UP000000599">
    <property type="component" value="Chromosome D"/>
</dbReference>
<sequence length="923" mass="105588">MSTVNTRKRCRPVLVCNNCHKKKKRCDRNLPCANCIKLNIDDTCSYDSQKEDVSERKKLSPFESTEYIEKQTVPFESSVNHKIERLSNKINELEASITIATLHSDKASNNHIGDKFKIGNRNSSLTKLKASKYTPDSSNSFLFIGTNPVEEGEHIINFLATFHGTSNGIVNAQVSPLGPLRFLVLSRQDPCGNMTRKFLLAHSSKTSTSGGTKDQILCSPNEELEQKSRNFYGTSYIKRIKKQPSIADTAEMKNAISNFSLKLGVCIFSGEKLCNYSCLSDQIKHALPNREILSLLVDRFFDSLYPFFPVLDEQSFKSDVSGIIGGDIDNHFHEIIDIIKLENLKDLATSATLLIVLRLSYLSLFSNNVQMNEFRLNSKEGTGDCPKMKFLLNNPIPLETLNVAELCISEFEWIKKPSLEVFQALAMIQIYRTNAPEEDTFRRFESAISVGNLYQMAKTLILNRDPDCLSYIYEKKMDEGTKMLKRRLWYYLIIADIEDSIVYGTPIYTTEQDFDTKPPFIPQDAQTNFYEGRERSLISSINSLHPVIMVVHTILEMIYKVKSDMNISILAKYLSNLEILVQDILGTFNDYLIIDNKYKCKTLKIQKFRLYMYCKIMLSYIYYAFYLYYEEKENIHLSLFYLKKSIAIIFCEMAGVSKEFLYMADTYFGSAFALTVTPILQVFNRMEAVLFQFQIRLNCTQRLVKNNSLAKEALGSVQDDSYIQRLNNLRHLFKAFETPNGDFISTLSSRYYFSWRVKSLSKGPNILFDGVISILDESTTNSAALRYSLIELCDLESLLSVCLSMKTQTNLAQLKNTNLDDTVSNDINRGLSESERCILNDMQVDRLWKVLDLYREELNDTTSQNCFSRIGKKGPSVDKNFSLAQGSDAIANIDIDSLHGYTIYKDFSFDDFFFDANLTTSFD</sequence>
<dbReference type="CDD" id="cd00067">
    <property type="entry name" value="GAL4"/>
    <property type="match status" value="1"/>
</dbReference>
<dbReference type="SMART" id="SM00066">
    <property type="entry name" value="GAL4"/>
    <property type="match status" value="1"/>
</dbReference>
<dbReference type="AlphaFoldDB" id="Q6BS52"/>